<sequence>LSTEWPPSGAKTVYESDQDEGENGEALKQMHGSCGYVKQQIRKERLTLYEWSKNDDDEELKVTQPYKRLFTRRTSLTSLTILEIVRR</sequence>
<evidence type="ECO:0000313" key="3">
    <source>
        <dbReference type="Proteomes" id="UP000076871"/>
    </source>
</evidence>
<dbReference type="AlphaFoldDB" id="A0A165GM67"/>
<evidence type="ECO:0000256" key="1">
    <source>
        <dbReference type="SAM" id="MobiDB-lite"/>
    </source>
</evidence>
<dbReference type="RefSeq" id="XP_040768282.1">
    <property type="nucleotide sequence ID" value="XM_040903873.1"/>
</dbReference>
<organism evidence="2 3">
    <name type="scientific">Laetiporus sulphureus 93-53</name>
    <dbReference type="NCBI Taxonomy" id="1314785"/>
    <lineage>
        <taxon>Eukaryota</taxon>
        <taxon>Fungi</taxon>
        <taxon>Dikarya</taxon>
        <taxon>Basidiomycota</taxon>
        <taxon>Agaricomycotina</taxon>
        <taxon>Agaricomycetes</taxon>
        <taxon>Polyporales</taxon>
        <taxon>Laetiporus</taxon>
    </lineage>
</organism>
<reference evidence="2 3" key="1">
    <citation type="journal article" date="2016" name="Mol. Biol. Evol.">
        <title>Comparative Genomics of Early-Diverging Mushroom-Forming Fungi Provides Insights into the Origins of Lignocellulose Decay Capabilities.</title>
        <authorList>
            <person name="Nagy L.G."/>
            <person name="Riley R."/>
            <person name="Tritt A."/>
            <person name="Adam C."/>
            <person name="Daum C."/>
            <person name="Floudas D."/>
            <person name="Sun H."/>
            <person name="Yadav J.S."/>
            <person name="Pangilinan J."/>
            <person name="Larsson K.H."/>
            <person name="Matsuura K."/>
            <person name="Barry K."/>
            <person name="Labutti K."/>
            <person name="Kuo R."/>
            <person name="Ohm R.A."/>
            <person name="Bhattacharya S.S."/>
            <person name="Shirouzu T."/>
            <person name="Yoshinaga Y."/>
            <person name="Martin F.M."/>
            <person name="Grigoriev I.V."/>
            <person name="Hibbett D.S."/>
        </authorList>
    </citation>
    <scope>NUCLEOTIDE SEQUENCE [LARGE SCALE GENOMIC DNA]</scope>
    <source>
        <strain evidence="2 3">93-53</strain>
    </source>
</reference>
<dbReference type="EMBL" id="KV427609">
    <property type="protein sequence ID" value="KZT10542.1"/>
    <property type="molecule type" value="Genomic_DNA"/>
</dbReference>
<dbReference type="InParanoid" id="A0A165GM67"/>
<gene>
    <name evidence="2" type="ORF">LAESUDRAFT_644731</name>
</gene>
<proteinExistence type="predicted"/>
<evidence type="ECO:0000313" key="2">
    <source>
        <dbReference type="EMBL" id="KZT10542.1"/>
    </source>
</evidence>
<feature type="non-terminal residue" evidence="2">
    <location>
        <position position="1"/>
    </location>
</feature>
<accession>A0A165GM67</accession>
<feature type="region of interest" description="Disordered" evidence="1">
    <location>
        <begin position="1"/>
        <end position="22"/>
    </location>
</feature>
<protein>
    <submittedName>
        <fullName evidence="2">Uncharacterized protein</fullName>
    </submittedName>
</protein>
<dbReference type="GeneID" id="63820903"/>
<dbReference type="Proteomes" id="UP000076871">
    <property type="component" value="Unassembled WGS sequence"/>
</dbReference>
<name>A0A165GM67_9APHY</name>
<keyword evidence="3" id="KW-1185">Reference proteome</keyword>